<comment type="caution">
    <text evidence="2">The sequence shown here is derived from an EMBL/GenBank/DDBJ whole genome shotgun (WGS) entry which is preliminary data.</text>
</comment>
<evidence type="ECO:0000313" key="3">
    <source>
        <dbReference type="Proteomes" id="UP000013173"/>
    </source>
</evidence>
<keyword evidence="1" id="KW-0472">Membrane</keyword>
<name>N9Q151_9GAMM</name>
<dbReference type="AlphaFoldDB" id="N9Q151"/>
<protein>
    <submittedName>
        <fullName evidence="2">Uncharacterized protein</fullName>
    </submittedName>
</protein>
<feature type="transmembrane region" description="Helical" evidence="1">
    <location>
        <begin position="183"/>
        <end position="201"/>
    </location>
</feature>
<gene>
    <name evidence="2" type="ORF">F892_03128</name>
</gene>
<keyword evidence="1" id="KW-1133">Transmembrane helix</keyword>
<evidence type="ECO:0000256" key="1">
    <source>
        <dbReference type="SAM" id="Phobius"/>
    </source>
</evidence>
<reference evidence="2 3" key="1">
    <citation type="submission" date="2013-02" db="EMBL/GenBank/DDBJ databases">
        <title>The Genome Sequence of Acinetobacter sp. NIPH 2168.</title>
        <authorList>
            <consortium name="The Broad Institute Genome Sequencing Platform"/>
            <consortium name="The Broad Institute Genome Sequencing Center for Infectious Disease"/>
            <person name="Cerqueira G."/>
            <person name="Feldgarden M."/>
            <person name="Courvalin P."/>
            <person name="Perichon B."/>
            <person name="Grillot-Courvalin C."/>
            <person name="Clermont D."/>
            <person name="Rocha E."/>
            <person name="Yoon E.-J."/>
            <person name="Nemec A."/>
            <person name="Walker B."/>
            <person name="Young S.K."/>
            <person name="Zeng Q."/>
            <person name="Gargeya S."/>
            <person name="Fitzgerald M."/>
            <person name="Haas B."/>
            <person name="Abouelleil A."/>
            <person name="Alvarado L."/>
            <person name="Arachchi H.M."/>
            <person name="Berlin A.M."/>
            <person name="Chapman S.B."/>
            <person name="Dewar J."/>
            <person name="Goldberg J."/>
            <person name="Griggs A."/>
            <person name="Gujja S."/>
            <person name="Hansen M."/>
            <person name="Howarth C."/>
            <person name="Imamovic A."/>
            <person name="Larimer J."/>
            <person name="McCowan C."/>
            <person name="Murphy C."/>
            <person name="Neiman D."/>
            <person name="Pearson M."/>
            <person name="Priest M."/>
            <person name="Roberts A."/>
            <person name="Saif S."/>
            <person name="Shea T."/>
            <person name="Sisk P."/>
            <person name="Sykes S."/>
            <person name="Wortman J."/>
            <person name="Nusbaum C."/>
            <person name="Birren B."/>
        </authorList>
    </citation>
    <scope>NUCLEOTIDE SEQUENCE [LARGE SCALE GENOMIC DNA]</scope>
    <source>
        <strain evidence="2 3">NIPH 2168</strain>
    </source>
</reference>
<keyword evidence="1" id="KW-0812">Transmembrane</keyword>
<dbReference type="Proteomes" id="UP000013173">
    <property type="component" value="Unassembled WGS sequence"/>
</dbReference>
<dbReference type="GeneID" id="303682630"/>
<proteinExistence type="predicted"/>
<organism evidence="2 3">
    <name type="scientific">Acinetobacter vivianii</name>
    <dbReference type="NCBI Taxonomy" id="1776742"/>
    <lineage>
        <taxon>Bacteria</taxon>
        <taxon>Pseudomonadati</taxon>
        <taxon>Pseudomonadota</taxon>
        <taxon>Gammaproteobacteria</taxon>
        <taxon>Moraxellales</taxon>
        <taxon>Moraxellaceae</taxon>
        <taxon>Acinetobacter</taxon>
    </lineage>
</organism>
<dbReference type="EMBL" id="APRW01000014">
    <property type="protein sequence ID" value="ENX20205.1"/>
    <property type="molecule type" value="Genomic_DNA"/>
</dbReference>
<evidence type="ECO:0000313" key="2">
    <source>
        <dbReference type="EMBL" id="ENX20205.1"/>
    </source>
</evidence>
<dbReference type="HOGENOM" id="CLU_961813_0_0_6"/>
<dbReference type="RefSeq" id="WP_005259542.1">
    <property type="nucleotide sequence ID" value="NZ_BMDR01000002.1"/>
</dbReference>
<sequence>MFKERDFETGQVVHKLNNLSRTNESLESTIEDLSESKLDKIDYKKLHLGTFTSKAALDLAYPVAEDGNSADIDSGSGFDIMRAIWDATDQKWVVREVNNASNTDQVPEGSSNLYFTSERVRQTPIGALDFLDSSRIGPNDSINTIARKLQAQLDRLAPKWIPIQDISEWVNPELNTAHPAHPLRFAIIGGVLFVSGIFYLGGSDFNLCRLKPEYKMFNNAGVNGNNNLESVKCTVLVTGSVNTFFSQCPSGHAIGNIAQTYDNIQNLRTSRVGDSMIVNGFLGKLIHFQ</sequence>
<accession>N9Q151</accession>
<keyword evidence="3" id="KW-1185">Reference proteome</keyword>
<dbReference type="OrthoDB" id="6688430at2"/>
<dbReference type="PATRIC" id="fig|1217706.3.peg.3044"/>